<proteinExistence type="predicted"/>
<reference evidence="1" key="1">
    <citation type="submission" date="2018-02" db="EMBL/GenBank/DDBJ databases">
        <title>Rhizophora mucronata_Transcriptome.</title>
        <authorList>
            <person name="Meera S.P."/>
            <person name="Sreeshan A."/>
            <person name="Augustine A."/>
        </authorList>
    </citation>
    <scope>NUCLEOTIDE SEQUENCE</scope>
    <source>
        <tissue evidence="1">Leaf</tissue>
    </source>
</reference>
<dbReference type="PROSITE" id="PS51257">
    <property type="entry name" value="PROKAR_LIPOPROTEIN"/>
    <property type="match status" value="1"/>
</dbReference>
<sequence>MREICSVLLVFYAVMAISMPALISCTVFE</sequence>
<dbReference type="AlphaFoldDB" id="A0A2P2JS64"/>
<organism evidence="1">
    <name type="scientific">Rhizophora mucronata</name>
    <name type="common">Asiatic mangrove</name>
    <dbReference type="NCBI Taxonomy" id="61149"/>
    <lineage>
        <taxon>Eukaryota</taxon>
        <taxon>Viridiplantae</taxon>
        <taxon>Streptophyta</taxon>
        <taxon>Embryophyta</taxon>
        <taxon>Tracheophyta</taxon>
        <taxon>Spermatophyta</taxon>
        <taxon>Magnoliopsida</taxon>
        <taxon>eudicotyledons</taxon>
        <taxon>Gunneridae</taxon>
        <taxon>Pentapetalae</taxon>
        <taxon>rosids</taxon>
        <taxon>fabids</taxon>
        <taxon>Malpighiales</taxon>
        <taxon>Rhizophoraceae</taxon>
        <taxon>Rhizophora</taxon>
    </lineage>
</organism>
<name>A0A2P2JS64_RHIMU</name>
<dbReference type="EMBL" id="GGEC01015797">
    <property type="protein sequence ID" value="MBW96280.1"/>
    <property type="molecule type" value="Transcribed_RNA"/>
</dbReference>
<protein>
    <submittedName>
        <fullName evidence="1">Uncharacterized protein</fullName>
    </submittedName>
</protein>
<evidence type="ECO:0000313" key="1">
    <source>
        <dbReference type="EMBL" id="MBW96280.1"/>
    </source>
</evidence>
<accession>A0A2P2JS64</accession>